<sequence>MRQTGRRRSWRSAHRRRMLRGLCHLCGALLRGPRFGLMQQRDQARKECTHHFRFPKTSRVASVSSLRRLKSPRTSPGLRPMRSLPTS</sequence>
<feature type="region of interest" description="Disordered" evidence="1">
    <location>
        <begin position="59"/>
        <end position="87"/>
    </location>
</feature>
<evidence type="ECO:0008006" key="4">
    <source>
        <dbReference type="Google" id="ProtNLM"/>
    </source>
</evidence>
<gene>
    <name evidence="2" type="ORF">ABH943_004664</name>
</gene>
<comment type="caution">
    <text evidence="2">The sequence shown here is derived from an EMBL/GenBank/DDBJ whole genome shotgun (WGS) entry which is preliminary data.</text>
</comment>
<dbReference type="Proteomes" id="UP001620514">
    <property type="component" value="Unassembled WGS sequence"/>
</dbReference>
<evidence type="ECO:0000313" key="3">
    <source>
        <dbReference type="Proteomes" id="UP001620514"/>
    </source>
</evidence>
<reference evidence="2 3" key="1">
    <citation type="submission" date="2024-10" db="EMBL/GenBank/DDBJ databases">
        <authorList>
            <person name="Deangelis K."/>
            <person name="Huntemann M."/>
            <person name="Clum A."/>
            <person name="Wang J."/>
            <person name="Palaniappan K."/>
            <person name="Ritter S."/>
            <person name="Chen I.-M."/>
            <person name="Stamatis D."/>
            <person name="Reddy T."/>
            <person name="O'Malley R."/>
            <person name="Daum C."/>
            <person name="Ng V."/>
            <person name="Ivanova N."/>
            <person name="Kyrpides N."/>
            <person name="Woyke T."/>
        </authorList>
    </citation>
    <scope>NUCLEOTIDE SEQUENCE [LARGE SCALE GENOMIC DNA]</scope>
    <source>
        <strain evidence="2 3">GAS97</strain>
    </source>
</reference>
<accession>A0ABW8MRV9</accession>
<proteinExistence type="predicted"/>
<evidence type="ECO:0000256" key="1">
    <source>
        <dbReference type="SAM" id="MobiDB-lite"/>
    </source>
</evidence>
<organism evidence="2 3">
    <name type="scientific">Caballeronia udeis</name>
    <dbReference type="NCBI Taxonomy" id="1232866"/>
    <lineage>
        <taxon>Bacteria</taxon>
        <taxon>Pseudomonadati</taxon>
        <taxon>Pseudomonadota</taxon>
        <taxon>Betaproteobacteria</taxon>
        <taxon>Burkholderiales</taxon>
        <taxon>Burkholderiaceae</taxon>
        <taxon>Caballeronia</taxon>
    </lineage>
</organism>
<keyword evidence="3" id="KW-1185">Reference proteome</keyword>
<dbReference type="EMBL" id="JBIYDN010000015">
    <property type="protein sequence ID" value="MFK4444642.1"/>
    <property type="molecule type" value="Genomic_DNA"/>
</dbReference>
<reference evidence="2 3" key="2">
    <citation type="submission" date="2024-11" db="EMBL/GenBank/DDBJ databases">
        <title>Using genomics to understand microbial adaptation to soil warming.</title>
        <authorList>
            <person name="Deangelis K.M. PhD."/>
        </authorList>
    </citation>
    <scope>NUCLEOTIDE SEQUENCE [LARGE SCALE GENOMIC DNA]</scope>
    <source>
        <strain evidence="2 3">GAS97</strain>
    </source>
</reference>
<name>A0ABW8MRV9_9BURK</name>
<protein>
    <recommendedName>
        <fullName evidence="4">Secreted protein</fullName>
    </recommendedName>
</protein>
<evidence type="ECO:0000313" key="2">
    <source>
        <dbReference type="EMBL" id="MFK4444642.1"/>
    </source>
</evidence>